<dbReference type="OrthoDB" id="580767at2"/>
<name>A0A285HCI5_9ACTN</name>
<dbReference type="InterPro" id="IPR011990">
    <property type="entry name" value="TPR-like_helical_dom_sf"/>
</dbReference>
<dbReference type="Pfam" id="PF13424">
    <property type="entry name" value="TPR_12"/>
    <property type="match status" value="3"/>
</dbReference>
<sequence length="694" mass="75562">MSSGGYEVDVTGGQGVQVGSGNTQTNIGVYAHRLPPPQSAGPGVVVHNLPRQSAVFLGRDLRVLADQLGGDDVGVVVGQAGAVHGLGGIGKSELVNHYAREYLSRYSLVWWITADNIENLNLGLAALTRRLHPVATLADAQAWALGWLQANTGWLLVLDNVEDVNDIADLLGVVGTNGQILVTTRRDLGAARWATLGLTPFRLGVLSRPASIDLLTRLTGRAEDREGADRLAEDLGDLPLALEQAAAYVSQHARMSFDDYRTLLSSQFARVASASGFGGKDDRAVSLVWTLTMSTITGKSPLAGQMMDVLAWLAPDDLPDEVLAPLADDPADIDDALALLASYSMLNQVDGMVSVHRLVQAVTRQSQEKAAEAAQLHATELLARALPNDPINNVRGWPRWSTLLPHIDALIAGLSSEHQNQLILRVGDRAATYRQLQGQTKAAIDQFELVLAHRLRIAGDEHRTTMVSRANRASAYREAGRLEEAIREFESVLAQSRRLRGQEHLDTLICRSNLASTYQAAGRLREAIPEFESALADSRRLLGEEHPDTLTLWNNLAGAYRTAGRLEEAIREFESVLTESRRLLGEEHPTTLIARINLAGTHHAAGRLEEAIRGLESVLADSRQWMGEDHPNTLSARNNLASAYQAAGRLEEAIREFESVLADRRRLLGEDHPSTLISRDNLAYAYKLAGRPES</sequence>
<evidence type="ECO:0000313" key="1">
    <source>
        <dbReference type="EMBL" id="SNY33459.1"/>
    </source>
</evidence>
<dbReference type="RefSeq" id="WP_097320038.1">
    <property type="nucleotide sequence ID" value="NZ_OBDY01000004.1"/>
</dbReference>
<accession>A0A285HCI5</accession>
<dbReference type="InterPro" id="IPR019734">
    <property type="entry name" value="TPR_rpt"/>
</dbReference>
<organism evidence="1 2">
    <name type="scientific">Paractinoplanes atraurantiacus</name>
    <dbReference type="NCBI Taxonomy" id="1036182"/>
    <lineage>
        <taxon>Bacteria</taxon>
        <taxon>Bacillati</taxon>
        <taxon>Actinomycetota</taxon>
        <taxon>Actinomycetes</taxon>
        <taxon>Micromonosporales</taxon>
        <taxon>Micromonosporaceae</taxon>
        <taxon>Paractinoplanes</taxon>
    </lineage>
</organism>
<dbReference type="PANTHER" id="PTHR46082">
    <property type="entry name" value="ATP/GTP-BINDING PROTEIN-RELATED"/>
    <property type="match status" value="1"/>
</dbReference>
<evidence type="ECO:0000313" key="2">
    <source>
        <dbReference type="Proteomes" id="UP000219612"/>
    </source>
</evidence>
<dbReference type="SMART" id="SM00028">
    <property type="entry name" value="TPR"/>
    <property type="match status" value="4"/>
</dbReference>
<dbReference type="InterPro" id="IPR027417">
    <property type="entry name" value="P-loop_NTPase"/>
</dbReference>
<dbReference type="EMBL" id="OBDY01000004">
    <property type="protein sequence ID" value="SNY33459.1"/>
    <property type="molecule type" value="Genomic_DNA"/>
</dbReference>
<dbReference type="SUPFAM" id="SSF48452">
    <property type="entry name" value="TPR-like"/>
    <property type="match status" value="3"/>
</dbReference>
<dbReference type="PANTHER" id="PTHR46082:SF6">
    <property type="entry name" value="AAA+ ATPASE DOMAIN-CONTAINING PROTEIN-RELATED"/>
    <property type="match status" value="1"/>
</dbReference>
<dbReference type="Proteomes" id="UP000219612">
    <property type="component" value="Unassembled WGS sequence"/>
</dbReference>
<dbReference type="InterPro" id="IPR053137">
    <property type="entry name" value="NLR-like"/>
</dbReference>
<reference evidence="1 2" key="1">
    <citation type="submission" date="2017-09" db="EMBL/GenBank/DDBJ databases">
        <authorList>
            <person name="Ehlers B."/>
            <person name="Leendertz F.H."/>
        </authorList>
    </citation>
    <scope>NUCLEOTIDE SEQUENCE [LARGE SCALE GENOMIC DNA]</scope>
    <source>
        <strain evidence="1 2">CGMCC 4.6857</strain>
    </source>
</reference>
<dbReference type="Gene3D" id="3.40.50.300">
    <property type="entry name" value="P-loop containing nucleotide triphosphate hydrolases"/>
    <property type="match status" value="1"/>
</dbReference>
<gene>
    <name evidence="1" type="ORF">SAMN05421748_104138</name>
</gene>
<protein>
    <submittedName>
        <fullName evidence="1">Tetratricopeptide (TPR) repeat</fullName>
    </submittedName>
</protein>
<dbReference type="SUPFAM" id="SSF52540">
    <property type="entry name" value="P-loop containing nucleoside triphosphate hydrolases"/>
    <property type="match status" value="1"/>
</dbReference>
<dbReference type="AlphaFoldDB" id="A0A285HCI5"/>
<dbReference type="Gene3D" id="1.25.40.10">
    <property type="entry name" value="Tetratricopeptide repeat domain"/>
    <property type="match status" value="2"/>
</dbReference>
<proteinExistence type="predicted"/>
<keyword evidence="2" id="KW-1185">Reference proteome</keyword>